<keyword evidence="7" id="KW-1185">Reference proteome</keyword>
<dbReference type="RefSeq" id="WP_057974055.1">
    <property type="nucleotide sequence ID" value="NZ_AZDI01000003.1"/>
</dbReference>
<feature type="domain" description="Cellulase Ig-like" evidence="5">
    <location>
        <begin position="224"/>
        <end position="294"/>
    </location>
</feature>
<dbReference type="OrthoDB" id="9758662at2"/>
<evidence type="ECO:0000259" key="4">
    <source>
        <dbReference type="Pfam" id="PF00759"/>
    </source>
</evidence>
<dbReference type="GO" id="GO:0008810">
    <property type="term" value="F:cellulase activity"/>
    <property type="evidence" value="ECO:0007669"/>
    <property type="project" value="InterPro"/>
</dbReference>
<dbReference type="InterPro" id="IPR013783">
    <property type="entry name" value="Ig-like_fold"/>
</dbReference>
<evidence type="ECO:0000313" key="7">
    <source>
        <dbReference type="Proteomes" id="UP000051450"/>
    </source>
</evidence>
<dbReference type="Pfam" id="PF00759">
    <property type="entry name" value="Glyco_hydro_9"/>
    <property type="match status" value="1"/>
</dbReference>
<keyword evidence="2" id="KW-0119">Carbohydrate metabolism</keyword>
<dbReference type="InterPro" id="IPR004197">
    <property type="entry name" value="Cellulase_Ig-like"/>
</dbReference>
<dbReference type="InterPro" id="IPR014756">
    <property type="entry name" value="Ig_E-set"/>
</dbReference>
<dbReference type="InterPro" id="IPR001701">
    <property type="entry name" value="Glyco_hydro_9"/>
</dbReference>
<dbReference type="EMBL" id="AZDI01000003">
    <property type="protein sequence ID" value="KRK46033.1"/>
    <property type="molecule type" value="Genomic_DNA"/>
</dbReference>
<proteinExistence type="inferred from homology"/>
<name>A0A0R1HRG3_9LACO</name>
<gene>
    <name evidence="6" type="ORF">FC66_GL000995</name>
</gene>
<evidence type="ECO:0000256" key="3">
    <source>
        <dbReference type="ARBA" id="ARBA00023326"/>
    </source>
</evidence>
<keyword evidence="3" id="KW-0624">Polysaccharide degradation</keyword>
<evidence type="ECO:0000256" key="2">
    <source>
        <dbReference type="ARBA" id="ARBA00023277"/>
    </source>
</evidence>
<dbReference type="AlphaFoldDB" id="A0A0R1HRG3"/>
<comment type="caution">
    <text evidence="6">The sequence shown here is derived from an EMBL/GenBank/DDBJ whole genome shotgun (WGS) entry which is preliminary data.</text>
</comment>
<dbReference type="Pfam" id="PF02927">
    <property type="entry name" value="CelD_N"/>
    <property type="match status" value="1"/>
</dbReference>
<dbReference type="CDD" id="cd02850">
    <property type="entry name" value="E_set_Cellulase_N"/>
    <property type="match status" value="1"/>
</dbReference>
<dbReference type="STRING" id="1423719.FC66_GL000995"/>
<protein>
    <submittedName>
        <fullName evidence="6">Uncharacterized protein</fullName>
    </submittedName>
</protein>
<sequence>MTLLSKEILNSNILHQPLPVHDEQSYETLELKKSNVGIEKIIFDQNHSVLWKHEGRGALIKDTSTAGFIADSRYDSWAKGAPKDGDYVNFGEAKIITEFNRSDWSEYNQISFEILASCKNMINPNVTVSFVNDGTIKIPDIYDREGYHVINLKGEDWHTYVLDLSNLPREAIMSMAIASGANGSYMNLPGKLSYQIRNIKLQKNNLISHAKGWKASSNELIYSHIGYQTTSEKKSILWSPKHQYADFQLIDVTTGKVVYDGKSILKKEIVGNYRIFDFTDFTNEGLFVLETAGLKTDPFTIMAFDKLYGDSIWRSLNFIYCERCGCPVSGIHGTCHEDVVATFENETITFNGGWHDAGDLSQQLIQSAELTLNIIEMSEQYRESDPMLSRRLLEEGEWGIDFIFKTRLANGFHVTSAGITRWTDNHVGNMDDAQARIGNHAYDNFLLAGILAKIGNLLPDQHSLIEKITDVAQEDYEFAQTKFEISPYVHEPVFWEHTYNMSNSLFAATISWASSMLYQRTKIKKYADEATRFMDVMLDCQEVVGIDLFDGKKLQGMFYRDAGKKIFQHFNHQSRESMYAMALEGIIISQSKSKLVDDWKKSAVLLGSYYKYLKEFTQPYDMFPSGVYQMEEYQDQESFNRQHLLVGESAKEEYQIQLKNAVKIGQNLYIKRFPVWFSFRGNNAIILSAGRASAILGNLLQDQGLTDMAAGQLQWMVGKNPFNQSMVYGEGHNFAQQYTVSSGEMVGEMPVGMQTFGNEDEPYWPQFNNATYKEVWVGNAGKWMGLLSDLLKTEKRASK</sequence>
<dbReference type="SUPFAM" id="SSF48208">
    <property type="entry name" value="Six-hairpin glycosidases"/>
    <property type="match status" value="1"/>
</dbReference>
<dbReference type="GO" id="GO:0000272">
    <property type="term" value="P:polysaccharide catabolic process"/>
    <property type="evidence" value="ECO:0007669"/>
    <property type="project" value="UniProtKB-KW"/>
</dbReference>
<organism evidence="6 7">
    <name type="scientific">Dellaglioa algida DSM 15638</name>
    <dbReference type="NCBI Taxonomy" id="1423719"/>
    <lineage>
        <taxon>Bacteria</taxon>
        <taxon>Bacillati</taxon>
        <taxon>Bacillota</taxon>
        <taxon>Bacilli</taxon>
        <taxon>Lactobacillales</taxon>
        <taxon>Lactobacillaceae</taxon>
        <taxon>Dellaglioa</taxon>
    </lineage>
</organism>
<dbReference type="InterPro" id="IPR012341">
    <property type="entry name" value="6hp_glycosidase-like_sf"/>
</dbReference>
<dbReference type="Gene3D" id="2.60.40.10">
    <property type="entry name" value="Immunoglobulins"/>
    <property type="match status" value="1"/>
</dbReference>
<dbReference type="InterPro" id="IPR008928">
    <property type="entry name" value="6-hairpin_glycosidase_sf"/>
</dbReference>
<comment type="similarity">
    <text evidence="1">Belongs to the glycosyl hydrolase 9 (cellulase E) family.</text>
</comment>
<dbReference type="Gene3D" id="1.50.10.10">
    <property type="match status" value="1"/>
</dbReference>
<dbReference type="SUPFAM" id="SSF81296">
    <property type="entry name" value="E set domains"/>
    <property type="match status" value="1"/>
</dbReference>
<evidence type="ECO:0000259" key="5">
    <source>
        <dbReference type="Pfam" id="PF02927"/>
    </source>
</evidence>
<reference evidence="6 7" key="1">
    <citation type="journal article" date="2015" name="Genome Announc.">
        <title>Expanding the biotechnology potential of lactobacilli through comparative genomics of 213 strains and associated genera.</title>
        <authorList>
            <person name="Sun Z."/>
            <person name="Harris H.M."/>
            <person name="McCann A."/>
            <person name="Guo C."/>
            <person name="Argimon S."/>
            <person name="Zhang W."/>
            <person name="Yang X."/>
            <person name="Jeffery I.B."/>
            <person name="Cooney J.C."/>
            <person name="Kagawa T.F."/>
            <person name="Liu W."/>
            <person name="Song Y."/>
            <person name="Salvetti E."/>
            <person name="Wrobel A."/>
            <person name="Rasinkangas P."/>
            <person name="Parkhill J."/>
            <person name="Rea M.C."/>
            <person name="O'Sullivan O."/>
            <person name="Ritari J."/>
            <person name="Douillard F.P."/>
            <person name="Paul Ross R."/>
            <person name="Yang R."/>
            <person name="Briner A.E."/>
            <person name="Felis G.E."/>
            <person name="de Vos W.M."/>
            <person name="Barrangou R."/>
            <person name="Klaenhammer T.R."/>
            <person name="Caufield P.W."/>
            <person name="Cui Y."/>
            <person name="Zhang H."/>
            <person name="O'Toole P.W."/>
        </authorList>
    </citation>
    <scope>NUCLEOTIDE SEQUENCE [LARGE SCALE GENOMIC DNA]</scope>
    <source>
        <strain evidence="6 7">DSM 15638</strain>
    </source>
</reference>
<dbReference type="Proteomes" id="UP000051450">
    <property type="component" value="Unassembled WGS sequence"/>
</dbReference>
<dbReference type="PATRIC" id="fig|1423719.4.peg.1012"/>
<evidence type="ECO:0000313" key="6">
    <source>
        <dbReference type="EMBL" id="KRK46033.1"/>
    </source>
</evidence>
<accession>A0A0R1HRG3</accession>
<evidence type="ECO:0000256" key="1">
    <source>
        <dbReference type="ARBA" id="ARBA00007072"/>
    </source>
</evidence>
<feature type="domain" description="Glycoside hydrolase family 9" evidence="4">
    <location>
        <begin position="308"/>
        <end position="737"/>
    </location>
</feature>